<dbReference type="Proteomes" id="UP001189429">
    <property type="component" value="Unassembled WGS sequence"/>
</dbReference>
<dbReference type="InterPro" id="IPR051532">
    <property type="entry name" value="Ester_Hydrolysis_Enzymes"/>
</dbReference>
<feature type="region of interest" description="Disordered" evidence="1">
    <location>
        <begin position="1"/>
        <end position="35"/>
    </location>
</feature>
<comment type="caution">
    <text evidence="3">The sequence shown here is derived from an EMBL/GenBank/DDBJ whole genome shotgun (WGS) entry which is preliminary data.</text>
</comment>
<evidence type="ECO:0000256" key="1">
    <source>
        <dbReference type="SAM" id="MobiDB-lite"/>
    </source>
</evidence>
<keyword evidence="4" id="KW-1185">Reference proteome</keyword>
<dbReference type="InterPro" id="IPR013830">
    <property type="entry name" value="SGNH_hydro"/>
</dbReference>
<dbReference type="InterPro" id="IPR036514">
    <property type="entry name" value="SGNH_hydro_sf"/>
</dbReference>
<dbReference type="PANTHER" id="PTHR30383:SF5">
    <property type="entry name" value="SGNH HYDROLASE-TYPE ESTERASE DOMAIN-CONTAINING PROTEIN"/>
    <property type="match status" value="1"/>
</dbReference>
<reference evidence="3" key="1">
    <citation type="submission" date="2023-10" db="EMBL/GenBank/DDBJ databases">
        <authorList>
            <person name="Chen Y."/>
            <person name="Shah S."/>
            <person name="Dougan E. K."/>
            <person name="Thang M."/>
            <person name="Chan C."/>
        </authorList>
    </citation>
    <scope>NUCLEOTIDE SEQUENCE [LARGE SCALE GENOMIC DNA]</scope>
</reference>
<dbReference type="EMBL" id="CAUYUJ010020448">
    <property type="protein sequence ID" value="CAK0898252.1"/>
    <property type="molecule type" value="Genomic_DNA"/>
</dbReference>
<sequence>MQPALPAPCPAGSSARPGRGPRRPRAQEAAPRGAWPPHPVACGACGSAAAATASRLRSLAGGAASRRAGGPRRRRTALGSWGDGNFEDAGRDGWSPGEPLGPPGQLPEKFCAGGAAGGKVLRILCYGDSLTVGFCAGGSRCEPYGRSLAVAVAEATGHATEVEVCGHCGHSTDQMFKNLDSDHVIDVCGAIGKGLRRIASEAKPRHDLVIISAGTTDVAQTSRHPDDILDNLRAFHEVCHGLGVPTLALAPLECPQHLQSRLLSSRRNRVARLLEWWARDLTSGPGVTFVDPAGLVPATVADGADGVWDWDGVHLAPRGSSLLGRCLSPAAVRSLPATARPAASKVKKSAADVAAVIMQELADLQQTASVMAALEGREQHDQCGLEIWRSLDPEEAKTFLGDVQDDFARGMLAQGVPLHSAALLFLQPEAVPCVGQEVEMRLEQESGMPSIHAVEWAAERSGGIMACVPLIEGAIGIPHGGTLVEILDFVRFGDAGDALIRLRAVSSARLVMRQPADKVSDFTVALFQEVAEWGPTEEQAGLQAIAREAKAVSDLFLECRQLQDRSGYMAAGDFVSAPLPAHTRRALDVLRGVRLLHVGRPLEPEAEPVVRGACATAHAAVGALSVTMRTKFLCDPVSVLTRLERIREFLSKVSTLLCSKLAIDKAMNDDD</sequence>
<protein>
    <recommendedName>
        <fullName evidence="2">SGNH hydrolase-type esterase domain-containing protein</fullName>
    </recommendedName>
</protein>
<proteinExistence type="predicted"/>
<feature type="region of interest" description="Disordered" evidence="1">
    <location>
        <begin position="61"/>
        <end position="102"/>
    </location>
</feature>
<name>A0ABN9XJJ2_9DINO</name>
<gene>
    <name evidence="3" type="ORF">PCOR1329_LOCUS76167</name>
</gene>
<dbReference type="SUPFAM" id="SSF52266">
    <property type="entry name" value="SGNH hydrolase"/>
    <property type="match status" value="1"/>
</dbReference>
<evidence type="ECO:0000313" key="4">
    <source>
        <dbReference type="Proteomes" id="UP001189429"/>
    </source>
</evidence>
<evidence type="ECO:0000313" key="3">
    <source>
        <dbReference type="EMBL" id="CAK0898252.1"/>
    </source>
</evidence>
<dbReference type="Gene3D" id="3.40.50.1110">
    <property type="entry name" value="SGNH hydrolase"/>
    <property type="match status" value="1"/>
</dbReference>
<organism evidence="3 4">
    <name type="scientific">Prorocentrum cordatum</name>
    <dbReference type="NCBI Taxonomy" id="2364126"/>
    <lineage>
        <taxon>Eukaryota</taxon>
        <taxon>Sar</taxon>
        <taxon>Alveolata</taxon>
        <taxon>Dinophyceae</taxon>
        <taxon>Prorocentrales</taxon>
        <taxon>Prorocentraceae</taxon>
        <taxon>Prorocentrum</taxon>
    </lineage>
</organism>
<dbReference type="PANTHER" id="PTHR30383">
    <property type="entry name" value="THIOESTERASE 1/PROTEASE 1/LYSOPHOSPHOLIPASE L1"/>
    <property type="match status" value="1"/>
</dbReference>
<evidence type="ECO:0000259" key="2">
    <source>
        <dbReference type="Pfam" id="PF13472"/>
    </source>
</evidence>
<feature type="domain" description="SGNH hydrolase-type esterase" evidence="2">
    <location>
        <begin position="125"/>
        <end position="319"/>
    </location>
</feature>
<dbReference type="Pfam" id="PF13472">
    <property type="entry name" value="Lipase_GDSL_2"/>
    <property type="match status" value="1"/>
</dbReference>
<dbReference type="CDD" id="cd00229">
    <property type="entry name" value="SGNH_hydrolase"/>
    <property type="match status" value="1"/>
</dbReference>
<accession>A0ABN9XJJ2</accession>